<dbReference type="EMBL" id="CP136600">
    <property type="protein sequence ID" value="WOH37789.1"/>
    <property type="molecule type" value="Genomic_DNA"/>
</dbReference>
<reference evidence="2 3" key="1">
    <citation type="submission" date="2023-09" db="EMBL/GenBank/DDBJ databases">
        <authorList>
            <person name="Qi X."/>
        </authorList>
    </citation>
    <scope>NUCLEOTIDE SEQUENCE [LARGE SCALE GENOMIC DNA]</scope>
    <source>
        <strain evidence="2 3">S1-1</strain>
    </source>
</reference>
<feature type="signal peptide" evidence="1">
    <location>
        <begin position="1"/>
        <end position="27"/>
    </location>
</feature>
<keyword evidence="3" id="KW-1185">Reference proteome</keyword>
<dbReference type="InterPro" id="IPR029063">
    <property type="entry name" value="SAM-dependent_MTases_sf"/>
</dbReference>
<name>A0ABZ0GQ02_9GAMM</name>
<dbReference type="RefSeq" id="WP_348396567.1">
    <property type="nucleotide sequence ID" value="NZ_CP136600.1"/>
</dbReference>
<organism evidence="2 3">
    <name type="scientific">Thalassotalea fonticola</name>
    <dbReference type="NCBI Taxonomy" id="3065649"/>
    <lineage>
        <taxon>Bacteria</taxon>
        <taxon>Pseudomonadati</taxon>
        <taxon>Pseudomonadota</taxon>
        <taxon>Gammaproteobacteria</taxon>
        <taxon>Alteromonadales</taxon>
        <taxon>Colwelliaceae</taxon>
        <taxon>Thalassotalea</taxon>
    </lineage>
</organism>
<dbReference type="Proteomes" id="UP001301442">
    <property type="component" value="Chromosome"/>
</dbReference>
<sequence length="253" mass="28602">MMTKKTLSTSIVTLGLVSLLATSFVQANTLSDKQFMSAMQSSDRAEADKARDENRKPDKVMNFFGIEPGMTVLEILASGGYYTEVLSHRVGDTGKVYAQNNKFILEVMNGRFAKEFAARTANNRLNNVIHYQNEFNEIGLKKQIDVVTIVLNYHDFYSNISKEKRINILKDLKATLKPGGVLGVIDMESGTSIHNKDLHRIHHQIVRDEFNEAGFVLEAEADFLKNANDDYSKMVFESSVRGKTDRFVFRFKG</sequence>
<keyword evidence="1" id="KW-0732">Signal</keyword>
<dbReference type="InterPro" id="IPR016980">
    <property type="entry name" value="S-AdoMet-dep_MeTrfase_Alr7345"/>
</dbReference>
<evidence type="ECO:0000313" key="3">
    <source>
        <dbReference type="Proteomes" id="UP001301442"/>
    </source>
</evidence>
<evidence type="ECO:0000256" key="1">
    <source>
        <dbReference type="SAM" id="SignalP"/>
    </source>
</evidence>
<proteinExistence type="predicted"/>
<protein>
    <recommendedName>
        <fullName evidence="4">Methyltransferase domain-containing protein</fullName>
    </recommendedName>
</protein>
<accession>A0ABZ0GQ02</accession>
<evidence type="ECO:0000313" key="2">
    <source>
        <dbReference type="EMBL" id="WOH37789.1"/>
    </source>
</evidence>
<evidence type="ECO:0008006" key="4">
    <source>
        <dbReference type="Google" id="ProtNLM"/>
    </source>
</evidence>
<gene>
    <name evidence="2" type="ORF">RI844_00705</name>
</gene>
<dbReference type="SUPFAM" id="SSF53335">
    <property type="entry name" value="S-adenosyl-L-methionine-dependent methyltransferases"/>
    <property type="match status" value="1"/>
</dbReference>
<dbReference type="PIRSF" id="PIRSF031679">
    <property type="entry name" value="Mtase_Alr7345_prd"/>
    <property type="match status" value="1"/>
</dbReference>
<feature type="chain" id="PRO_5047038597" description="Methyltransferase domain-containing protein" evidence="1">
    <location>
        <begin position="28"/>
        <end position="253"/>
    </location>
</feature>
<dbReference type="Gene3D" id="3.40.50.150">
    <property type="entry name" value="Vaccinia Virus protein VP39"/>
    <property type="match status" value="1"/>
</dbReference>